<dbReference type="GeneID" id="20201315"/>
<organism evidence="3 4">
    <name type="scientific">Helobdella robusta</name>
    <name type="common">Californian leech</name>
    <dbReference type="NCBI Taxonomy" id="6412"/>
    <lineage>
        <taxon>Eukaryota</taxon>
        <taxon>Metazoa</taxon>
        <taxon>Spiralia</taxon>
        <taxon>Lophotrochozoa</taxon>
        <taxon>Annelida</taxon>
        <taxon>Clitellata</taxon>
        <taxon>Hirudinea</taxon>
        <taxon>Rhynchobdellida</taxon>
        <taxon>Glossiphoniidae</taxon>
        <taxon>Helobdella</taxon>
    </lineage>
</organism>
<sequence length="395" mass="42874">MAYQNVNMQTFNLSTNNNPAAQPLATHDDAPPKAHMATTSTCGFFFNSCTAVDMCAPPGSGQSASKEPVESEKTFKSFSTCEVGNHFLCDNNFNKMFNNSVNFNVNNSNNSNINNVNINFNGGPMEISPENESNTFTKSQTQFSEPTNISPITTTSIKNENMVLNFAMTNTSQVQPPTAHKPIKIKQPYDVISASGQAAYNCNNIIMAYHSTSSSSFSISSSSVSSLLTTQSPKMTVVYGSVCSSGLNNPGHKQQLPSTPALSSLSSCNNFWDLTNNSVSSTLPPMPPTFSSGVMSASKCQSSQPMLPPPPASHHPPHHHLQQHFNSFNASNKIMDVNCLSSNNTLNSSDNNNNNTNSNNNNNTIGAFIISNYNNSVSHDQFQIGWHIFKLTYPY</sequence>
<feature type="region of interest" description="Disordered" evidence="1">
    <location>
        <begin position="13"/>
        <end position="32"/>
    </location>
</feature>
<dbReference type="HOGENOM" id="CLU_698850_0_0_1"/>
<protein>
    <submittedName>
        <fullName evidence="2 3">Uncharacterized protein</fullName>
    </submittedName>
</protein>
<dbReference type="KEGG" id="hro:HELRODRAFT_166016"/>
<evidence type="ECO:0000313" key="2">
    <source>
        <dbReference type="EMBL" id="ESN90358.1"/>
    </source>
</evidence>
<evidence type="ECO:0000313" key="4">
    <source>
        <dbReference type="Proteomes" id="UP000015101"/>
    </source>
</evidence>
<proteinExistence type="predicted"/>
<dbReference type="Proteomes" id="UP000015101">
    <property type="component" value="Unassembled WGS sequence"/>
</dbReference>
<dbReference type="EMBL" id="KB097753">
    <property type="protein sequence ID" value="ESN90358.1"/>
    <property type="molecule type" value="Genomic_DNA"/>
</dbReference>
<feature type="region of interest" description="Disordered" evidence="1">
    <location>
        <begin position="300"/>
        <end position="320"/>
    </location>
</feature>
<dbReference type="CTD" id="20201315"/>
<reference evidence="3" key="3">
    <citation type="submission" date="2015-06" db="UniProtKB">
        <authorList>
            <consortium name="EnsemblMetazoa"/>
        </authorList>
    </citation>
    <scope>IDENTIFICATION</scope>
</reference>
<dbReference type="AlphaFoldDB" id="T1EXL5"/>
<dbReference type="InParanoid" id="T1EXL5"/>
<gene>
    <name evidence="3" type="primary">20201315</name>
    <name evidence="2" type="ORF">HELRODRAFT_166016</name>
</gene>
<reference evidence="4" key="1">
    <citation type="submission" date="2012-12" db="EMBL/GenBank/DDBJ databases">
        <authorList>
            <person name="Hellsten U."/>
            <person name="Grimwood J."/>
            <person name="Chapman J.A."/>
            <person name="Shapiro H."/>
            <person name="Aerts A."/>
            <person name="Otillar R.P."/>
            <person name="Terry A.Y."/>
            <person name="Boore J.L."/>
            <person name="Simakov O."/>
            <person name="Marletaz F."/>
            <person name="Cho S.-J."/>
            <person name="Edsinger-Gonzales E."/>
            <person name="Havlak P."/>
            <person name="Kuo D.-H."/>
            <person name="Larsson T."/>
            <person name="Lv J."/>
            <person name="Arendt D."/>
            <person name="Savage R."/>
            <person name="Osoegawa K."/>
            <person name="de Jong P."/>
            <person name="Lindberg D.R."/>
            <person name="Seaver E.C."/>
            <person name="Weisblat D.A."/>
            <person name="Putnam N.H."/>
            <person name="Grigoriev I.V."/>
            <person name="Rokhsar D.S."/>
        </authorList>
    </citation>
    <scope>NUCLEOTIDE SEQUENCE</scope>
</reference>
<name>T1EXL5_HELRO</name>
<keyword evidence="4" id="KW-1185">Reference proteome</keyword>
<dbReference type="RefSeq" id="XP_009031307.1">
    <property type="nucleotide sequence ID" value="XM_009033059.1"/>
</dbReference>
<accession>T1EXL5</accession>
<reference evidence="2 4" key="2">
    <citation type="journal article" date="2013" name="Nature">
        <title>Insights into bilaterian evolution from three spiralian genomes.</title>
        <authorList>
            <person name="Simakov O."/>
            <person name="Marletaz F."/>
            <person name="Cho S.J."/>
            <person name="Edsinger-Gonzales E."/>
            <person name="Havlak P."/>
            <person name="Hellsten U."/>
            <person name="Kuo D.H."/>
            <person name="Larsson T."/>
            <person name="Lv J."/>
            <person name="Arendt D."/>
            <person name="Savage R."/>
            <person name="Osoegawa K."/>
            <person name="de Jong P."/>
            <person name="Grimwood J."/>
            <person name="Chapman J.A."/>
            <person name="Shapiro H."/>
            <person name="Aerts A."/>
            <person name="Otillar R.P."/>
            <person name="Terry A.Y."/>
            <person name="Boore J.L."/>
            <person name="Grigoriev I.V."/>
            <person name="Lindberg D.R."/>
            <person name="Seaver E.C."/>
            <person name="Weisblat D.A."/>
            <person name="Putnam N.H."/>
            <person name="Rokhsar D.S."/>
        </authorList>
    </citation>
    <scope>NUCLEOTIDE SEQUENCE</scope>
</reference>
<dbReference type="EnsemblMetazoa" id="HelroT166016">
    <property type="protein sequence ID" value="HelroP166016"/>
    <property type="gene ID" value="HelroG166016"/>
</dbReference>
<dbReference type="EMBL" id="AMQM01002243">
    <property type="status" value="NOT_ANNOTATED_CDS"/>
    <property type="molecule type" value="Genomic_DNA"/>
</dbReference>
<evidence type="ECO:0000256" key="1">
    <source>
        <dbReference type="SAM" id="MobiDB-lite"/>
    </source>
</evidence>
<evidence type="ECO:0000313" key="3">
    <source>
        <dbReference type="EnsemblMetazoa" id="HelroP166016"/>
    </source>
</evidence>